<feature type="modified residue" description="4-aspartylphosphate" evidence="1">
    <location>
        <position position="54"/>
    </location>
</feature>
<reference evidence="4 5" key="1">
    <citation type="submission" date="2024-09" db="EMBL/GenBank/DDBJ databases">
        <authorList>
            <person name="Sun Q."/>
            <person name="Mori K."/>
        </authorList>
    </citation>
    <scope>NUCLEOTIDE SEQUENCE [LARGE SCALE GENOMIC DNA]</scope>
    <source>
        <strain evidence="4 5">CCM 7765</strain>
    </source>
</reference>
<dbReference type="Gene3D" id="2.40.50.1020">
    <property type="entry name" value="LytTr DNA-binding domain"/>
    <property type="match status" value="1"/>
</dbReference>
<comment type="caution">
    <text evidence="4">The sequence shown here is derived from an EMBL/GenBank/DDBJ whole genome shotgun (WGS) entry which is preliminary data.</text>
</comment>
<evidence type="ECO:0000259" key="2">
    <source>
        <dbReference type="PROSITE" id="PS50110"/>
    </source>
</evidence>
<sequence length="225" mass="25685">MIKAIAIDDEPIALGIIQKLAEKVPFLQIDSTFTNAYQAIEYLQVEKVDLLFLDIKMPDISGIDFYDGLYKKPFVIFTTAYAEHALKGFDLDAVDYLLKPFSVTRFLKACHKAKNLLQVKNGVTEMSHAILVKSGIEQIRLYLNDLLYIEATGNYVSFVCKNEIVNSRMTLTECEELLPKSRFIRIHRSFIVNTDAVTKIERHQLTAQGYILPISSSYKNKLPRL</sequence>
<accession>A0ABV6HNR4</accession>
<evidence type="ECO:0000259" key="3">
    <source>
        <dbReference type="PROSITE" id="PS50930"/>
    </source>
</evidence>
<dbReference type="Gene3D" id="3.40.50.2300">
    <property type="match status" value="1"/>
</dbReference>
<proteinExistence type="predicted"/>
<dbReference type="PANTHER" id="PTHR37299">
    <property type="entry name" value="TRANSCRIPTIONAL REGULATOR-RELATED"/>
    <property type="match status" value="1"/>
</dbReference>
<dbReference type="PROSITE" id="PS50930">
    <property type="entry name" value="HTH_LYTTR"/>
    <property type="match status" value="1"/>
</dbReference>
<feature type="domain" description="Response regulatory" evidence="2">
    <location>
        <begin position="3"/>
        <end position="114"/>
    </location>
</feature>
<dbReference type="SMART" id="SM00850">
    <property type="entry name" value="LytTR"/>
    <property type="match status" value="1"/>
</dbReference>
<dbReference type="RefSeq" id="WP_130858413.1">
    <property type="nucleotide sequence ID" value="NZ_JBHLWO010000002.1"/>
</dbReference>
<dbReference type="Pfam" id="PF00072">
    <property type="entry name" value="Response_reg"/>
    <property type="match status" value="1"/>
</dbReference>
<dbReference type="InterPro" id="IPR011006">
    <property type="entry name" value="CheY-like_superfamily"/>
</dbReference>
<evidence type="ECO:0000313" key="5">
    <source>
        <dbReference type="Proteomes" id="UP001589774"/>
    </source>
</evidence>
<evidence type="ECO:0000256" key="1">
    <source>
        <dbReference type="PROSITE-ProRule" id="PRU00169"/>
    </source>
</evidence>
<dbReference type="InterPro" id="IPR046947">
    <property type="entry name" value="LytR-like"/>
</dbReference>
<evidence type="ECO:0000313" key="4">
    <source>
        <dbReference type="EMBL" id="MFC0320351.1"/>
    </source>
</evidence>
<keyword evidence="5" id="KW-1185">Reference proteome</keyword>
<dbReference type="Pfam" id="PF04397">
    <property type="entry name" value="LytTR"/>
    <property type="match status" value="1"/>
</dbReference>
<dbReference type="InterPro" id="IPR001789">
    <property type="entry name" value="Sig_transdc_resp-reg_receiver"/>
</dbReference>
<dbReference type="InterPro" id="IPR007492">
    <property type="entry name" value="LytTR_DNA-bd_dom"/>
</dbReference>
<protein>
    <submittedName>
        <fullName evidence="4">LytR/AlgR family response regulator transcription factor</fullName>
    </submittedName>
</protein>
<dbReference type="Proteomes" id="UP001589774">
    <property type="component" value="Unassembled WGS sequence"/>
</dbReference>
<gene>
    <name evidence="4" type="ORF">ACFFI0_18635</name>
</gene>
<name>A0ABV6HNR4_9SPHI</name>
<dbReference type="PANTHER" id="PTHR37299:SF1">
    <property type="entry name" value="STAGE 0 SPORULATION PROTEIN A HOMOLOG"/>
    <property type="match status" value="1"/>
</dbReference>
<dbReference type="EMBL" id="JBHLWO010000002">
    <property type="protein sequence ID" value="MFC0320351.1"/>
    <property type="molecule type" value="Genomic_DNA"/>
</dbReference>
<feature type="domain" description="HTH LytTR-type" evidence="3">
    <location>
        <begin position="130"/>
        <end position="225"/>
    </location>
</feature>
<organism evidence="4 5">
    <name type="scientific">Olivibacter oleidegradans</name>
    <dbReference type="NCBI Taxonomy" id="760123"/>
    <lineage>
        <taxon>Bacteria</taxon>
        <taxon>Pseudomonadati</taxon>
        <taxon>Bacteroidota</taxon>
        <taxon>Sphingobacteriia</taxon>
        <taxon>Sphingobacteriales</taxon>
        <taxon>Sphingobacteriaceae</taxon>
        <taxon>Olivibacter</taxon>
    </lineage>
</organism>
<dbReference type="PROSITE" id="PS50110">
    <property type="entry name" value="RESPONSE_REGULATORY"/>
    <property type="match status" value="1"/>
</dbReference>
<dbReference type="SUPFAM" id="SSF52172">
    <property type="entry name" value="CheY-like"/>
    <property type="match status" value="1"/>
</dbReference>
<dbReference type="SMART" id="SM00448">
    <property type="entry name" value="REC"/>
    <property type="match status" value="1"/>
</dbReference>
<keyword evidence="1" id="KW-0597">Phosphoprotein</keyword>